<reference evidence="4 5" key="1">
    <citation type="journal article" date="2024" name="Insects">
        <title>An Improved Chromosome-Level Genome Assembly of the Firefly Pyrocoelia pectoralis.</title>
        <authorList>
            <person name="Fu X."/>
            <person name="Meyer-Rochow V.B."/>
            <person name="Ballantyne L."/>
            <person name="Zhu X."/>
        </authorList>
    </citation>
    <scope>NUCLEOTIDE SEQUENCE [LARGE SCALE GENOMIC DNA]</scope>
    <source>
        <strain evidence="4">XCY_ONT2</strain>
    </source>
</reference>
<dbReference type="PANTHER" id="PTHR43798:SF14">
    <property type="entry name" value="SERINE HYDROLASE-LIKE PROTEIN DDB_G0286239"/>
    <property type="match status" value="1"/>
</dbReference>
<dbReference type="Pfam" id="PF00561">
    <property type="entry name" value="Abhydrolase_1"/>
    <property type="match status" value="1"/>
</dbReference>
<gene>
    <name evidence="4" type="ORF">RI129_004049</name>
</gene>
<proteinExistence type="inferred from homology"/>
<evidence type="ECO:0000259" key="3">
    <source>
        <dbReference type="Pfam" id="PF00561"/>
    </source>
</evidence>
<dbReference type="InterPro" id="IPR050266">
    <property type="entry name" value="AB_hydrolase_sf"/>
</dbReference>
<name>A0AAN7ZPL9_9COLE</name>
<dbReference type="PRINTS" id="PR00111">
    <property type="entry name" value="ABHYDROLASE"/>
</dbReference>
<evidence type="ECO:0000256" key="2">
    <source>
        <dbReference type="ARBA" id="ARBA00022801"/>
    </source>
</evidence>
<evidence type="ECO:0000313" key="5">
    <source>
        <dbReference type="Proteomes" id="UP001329430"/>
    </source>
</evidence>
<dbReference type="Proteomes" id="UP001329430">
    <property type="component" value="Chromosome 2"/>
</dbReference>
<protein>
    <recommendedName>
        <fullName evidence="3">AB hydrolase-1 domain-containing protein</fullName>
    </recommendedName>
</protein>
<dbReference type="InterPro" id="IPR000073">
    <property type="entry name" value="AB_hydrolase_1"/>
</dbReference>
<comment type="caution">
    <text evidence="4">The sequence shown here is derived from an EMBL/GenBank/DDBJ whole genome shotgun (WGS) entry which is preliminary data.</text>
</comment>
<dbReference type="InterPro" id="IPR029058">
    <property type="entry name" value="AB_hydrolase_fold"/>
</dbReference>
<dbReference type="EMBL" id="JAVRBK010000002">
    <property type="protein sequence ID" value="KAK5649157.1"/>
    <property type="molecule type" value="Genomic_DNA"/>
</dbReference>
<comment type="similarity">
    <text evidence="1">Belongs to the AB hydrolase superfamily.</text>
</comment>
<dbReference type="GO" id="GO:0016787">
    <property type="term" value="F:hydrolase activity"/>
    <property type="evidence" value="ECO:0007669"/>
    <property type="project" value="UniProtKB-KW"/>
</dbReference>
<evidence type="ECO:0000313" key="4">
    <source>
        <dbReference type="EMBL" id="KAK5649157.1"/>
    </source>
</evidence>
<accession>A0AAN7ZPL9</accession>
<dbReference type="PANTHER" id="PTHR43798">
    <property type="entry name" value="MONOACYLGLYCEROL LIPASE"/>
    <property type="match status" value="1"/>
</dbReference>
<dbReference type="AlphaFoldDB" id="A0AAN7ZPL9"/>
<dbReference type="GO" id="GO:0016020">
    <property type="term" value="C:membrane"/>
    <property type="evidence" value="ECO:0007669"/>
    <property type="project" value="TreeGrafter"/>
</dbReference>
<organism evidence="4 5">
    <name type="scientific">Pyrocoelia pectoralis</name>
    <dbReference type="NCBI Taxonomy" id="417401"/>
    <lineage>
        <taxon>Eukaryota</taxon>
        <taxon>Metazoa</taxon>
        <taxon>Ecdysozoa</taxon>
        <taxon>Arthropoda</taxon>
        <taxon>Hexapoda</taxon>
        <taxon>Insecta</taxon>
        <taxon>Pterygota</taxon>
        <taxon>Neoptera</taxon>
        <taxon>Endopterygota</taxon>
        <taxon>Coleoptera</taxon>
        <taxon>Polyphaga</taxon>
        <taxon>Elateriformia</taxon>
        <taxon>Elateroidea</taxon>
        <taxon>Lampyridae</taxon>
        <taxon>Lampyrinae</taxon>
        <taxon>Pyrocoelia</taxon>
    </lineage>
</organism>
<dbReference type="SUPFAM" id="SSF53474">
    <property type="entry name" value="alpha/beta-Hydrolases"/>
    <property type="match status" value="1"/>
</dbReference>
<dbReference type="Gene3D" id="3.40.50.1820">
    <property type="entry name" value="alpha/beta hydrolase"/>
    <property type="match status" value="1"/>
</dbReference>
<feature type="domain" description="AB hydrolase-1" evidence="3">
    <location>
        <begin position="27"/>
        <end position="278"/>
    </location>
</feature>
<evidence type="ECO:0000256" key="1">
    <source>
        <dbReference type="ARBA" id="ARBA00008645"/>
    </source>
</evidence>
<keyword evidence="2" id="KW-0378">Hydrolase</keyword>
<keyword evidence="5" id="KW-1185">Reference proteome</keyword>
<sequence>MSSREIEIPVPWGFITAKLWGNATNRIVLMIHGRFDNLESFDALVPLLPKTYFYVAIDLPGHGKSSHFSKSVPGHLLDQLIAIRLVIRFLNENPIILIGHSFGGKISVIYSQLYPNEVSRLIIIEGSYLNFRPVEKFKSDHKDYIKQVSDSLTKISYKRPPRFTYEQGLIRYFRKRMEGGMTKEAAERLYNRSIVSLDGGKYQTSIDPLIKYATCLYVNASSSYDIFIKHPIVCPTMYILGKQSTLPLEHKELLSKFIEMNRRGFIKFVEGGHQVQSDSPETVAPLICDFLKERCNL</sequence>